<dbReference type="Gene3D" id="1.10.10.10">
    <property type="entry name" value="Winged helix-like DNA-binding domain superfamily/Winged helix DNA-binding domain"/>
    <property type="match status" value="1"/>
</dbReference>
<protein>
    <recommendedName>
        <fullName evidence="2">Transcription regulator PadR N-terminal domain-containing protein</fullName>
    </recommendedName>
</protein>
<dbReference type="InterPro" id="IPR036390">
    <property type="entry name" value="WH_DNA-bd_sf"/>
</dbReference>
<name>A0ABP9IAN8_9ACTN</name>
<proteinExistence type="predicted"/>
<gene>
    <name evidence="3" type="ORF">GCM10023205_74680</name>
</gene>
<dbReference type="PANTHER" id="PTHR43252">
    <property type="entry name" value="TRANSCRIPTIONAL REGULATOR YQJI"/>
    <property type="match status" value="1"/>
</dbReference>
<organism evidence="3 4">
    <name type="scientific">Yinghuangia aomiensis</name>
    <dbReference type="NCBI Taxonomy" id="676205"/>
    <lineage>
        <taxon>Bacteria</taxon>
        <taxon>Bacillati</taxon>
        <taxon>Actinomycetota</taxon>
        <taxon>Actinomycetes</taxon>
        <taxon>Kitasatosporales</taxon>
        <taxon>Streptomycetaceae</taxon>
        <taxon>Yinghuangia</taxon>
    </lineage>
</organism>
<sequence>MNPRRTTASGGLGPGGGRFFGPGELRWALLALIDERPGHGYELMTRLEDRFAGAYQASPGAVYPTLQLVEDEGLVRLELDGGRKVFHITDAGRDEVRDHAREIDKIWARAAARGEWGMLRDPDASEIVGPALRLFKAAVSTIVRAHGDPVVVDRVRAILDDARHEIKQVKAETKRRGHHHHHRRRDRGHYDD</sequence>
<keyword evidence="4" id="KW-1185">Reference proteome</keyword>
<evidence type="ECO:0000313" key="4">
    <source>
        <dbReference type="Proteomes" id="UP001500466"/>
    </source>
</evidence>
<dbReference type="Pfam" id="PF03551">
    <property type="entry name" value="PadR"/>
    <property type="match status" value="1"/>
</dbReference>
<evidence type="ECO:0000313" key="3">
    <source>
        <dbReference type="EMBL" id="GAA4991577.1"/>
    </source>
</evidence>
<evidence type="ECO:0000256" key="1">
    <source>
        <dbReference type="SAM" id="MobiDB-lite"/>
    </source>
</evidence>
<comment type="caution">
    <text evidence="3">The sequence shown here is derived from an EMBL/GenBank/DDBJ whole genome shotgun (WGS) entry which is preliminary data.</text>
</comment>
<reference evidence="4" key="1">
    <citation type="journal article" date="2019" name="Int. J. Syst. Evol. Microbiol.">
        <title>The Global Catalogue of Microorganisms (GCM) 10K type strain sequencing project: providing services to taxonomists for standard genome sequencing and annotation.</title>
        <authorList>
            <consortium name="The Broad Institute Genomics Platform"/>
            <consortium name="The Broad Institute Genome Sequencing Center for Infectious Disease"/>
            <person name="Wu L."/>
            <person name="Ma J."/>
        </authorList>
    </citation>
    <scope>NUCLEOTIDE SEQUENCE [LARGE SCALE GENOMIC DNA]</scope>
    <source>
        <strain evidence="4">JCM 17986</strain>
    </source>
</reference>
<evidence type="ECO:0000259" key="2">
    <source>
        <dbReference type="Pfam" id="PF03551"/>
    </source>
</evidence>
<dbReference type="RefSeq" id="WP_345680286.1">
    <property type="nucleotide sequence ID" value="NZ_BAABHS010000044.1"/>
</dbReference>
<accession>A0ABP9IAN8</accession>
<dbReference type="EMBL" id="BAABHS010000044">
    <property type="protein sequence ID" value="GAA4991577.1"/>
    <property type="molecule type" value="Genomic_DNA"/>
</dbReference>
<dbReference type="Proteomes" id="UP001500466">
    <property type="component" value="Unassembled WGS sequence"/>
</dbReference>
<dbReference type="InterPro" id="IPR005149">
    <property type="entry name" value="Tscrpt_reg_PadR_N"/>
</dbReference>
<dbReference type="InterPro" id="IPR036388">
    <property type="entry name" value="WH-like_DNA-bd_sf"/>
</dbReference>
<dbReference type="PANTHER" id="PTHR43252:SF2">
    <property type="entry name" value="TRANSCRIPTION REGULATOR, PADR-LIKE FAMILY"/>
    <property type="match status" value="1"/>
</dbReference>
<feature type="domain" description="Transcription regulator PadR N-terminal" evidence="2">
    <location>
        <begin position="29"/>
        <end position="97"/>
    </location>
</feature>
<feature type="region of interest" description="Disordered" evidence="1">
    <location>
        <begin position="170"/>
        <end position="192"/>
    </location>
</feature>
<dbReference type="SUPFAM" id="SSF46785">
    <property type="entry name" value="Winged helix' DNA-binding domain"/>
    <property type="match status" value="1"/>
</dbReference>
<feature type="compositionally biased region" description="Basic residues" evidence="1">
    <location>
        <begin position="175"/>
        <end position="192"/>
    </location>
</feature>